<comment type="caution">
    <text evidence="1">The sequence shown here is derived from an EMBL/GenBank/DDBJ whole genome shotgun (WGS) entry which is preliminary data.</text>
</comment>
<reference evidence="1" key="1">
    <citation type="submission" date="2021-02" db="EMBL/GenBank/DDBJ databases">
        <authorList>
            <person name="Nowell W R."/>
        </authorList>
    </citation>
    <scope>NUCLEOTIDE SEQUENCE</scope>
</reference>
<evidence type="ECO:0000313" key="1">
    <source>
        <dbReference type="EMBL" id="CAF1178348.1"/>
    </source>
</evidence>
<sequence>MDIHNSSAKDYQHDTDITIINSLFSSDFDDTSITACVPVLNHPQQVNESSNTTSSIISNTVYDQNNNQINSDRNHNYIFIQHDLQETTKQLEQILNYYQQDLKQESNTQLDCNRNLITRLVDFIRSVYSLNQEKMKDLDTLIDKISNLHDERFIEQKEKNEQFQKEISYLKKLIVTSENEDNISRKIYRINSMVDYEEFIEIEEETRKLQKLVEYQQNQINELIKIISQEEIVKNEKYHTTTYSISPLISELENTMKKKCCVCDYEYPIICNETERHNHVKNCLSTVSLDNLHVSVERIQLVCPFCDKKLLNNSDITGLEHLTMCCSQLYV</sequence>
<evidence type="ECO:0000313" key="2">
    <source>
        <dbReference type="Proteomes" id="UP000663882"/>
    </source>
</evidence>
<accession>A0A814UTM8</accession>
<name>A0A814UTM8_9BILA</name>
<proteinExistence type="predicted"/>
<dbReference type="OrthoDB" id="9999657at2759"/>
<dbReference type="AlphaFoldDB" id="A0A814UTM8"/>
<organism evidence="1 2">
    <name type="scientific">Rotaria sordida</name>
    <dbReference type="NCBI Taxonomy" id="392033"/>
    <lineage>
        <taxon>Eukaryota</taxon>
        <taxon>Metazoa</taxon>
        <taxon>Spiralia</taxon>
        <taxon>Gnathifera</taxon>
        <taxon>Rotifera</taxon>
        <taxon>Eurotatoria</taxon>
        <taxon>Bdelloidea</taxon>
        <taxon>Philodinida</taxon>
        <taxon>Philodinidae</taxon>
        <taxon>Rotaria</taxon>
    </lineage>
</organism>
<dbReference type="EMBL" id="CAJNOO010001617">
    <property type="protein sequence ID" value="CAF1178348.1"/>
    <property type="molecule type" value="Genomic_DNA"/>
</dbReference>
<dbReference type="Proteomes" id="UP000663882">
    <property type="component" value="Unassembled WGS sequence"/>
</dbReference>
<protein>
    <submittedName>
        <fullName evidence="1">Uncharacterized protein</fullName>
    </submittedName>
</protein>
<gene>
    <name evidence="1" type="ORF">RFH988_LOCUS23361</name>
</gene>